<comment type="caution">
    <text evidence="4">The sequence shown here is derived from an EMBL/GenBank/DDBJ whole genome shotgun (WGS) entry which is preliminary data.</text>
</comment>
<dbReference type="Proteomes" id="UP000283569">
    <property type="component" value="Unassembled WGS sequence"/>
</dbReference>
<reference evidence="4 5" key="1">
    <citation type="journal article" date="2018" name="Sci. Rep.">
        <title>Characterisation of pathogen-specific regions and novel effector candidates in Fusarium oxysporum f. sp. cepae.</title>
        <authorList>
            <person name="Armitage A.D."/>
            <person name="Taylor A."/>
            <person name="Sobczyk M.K."/>
            <person name="Baxter L."/>
            <person name="Greenfield B.P."/>
            <person name="Bates H.J."/>
            <person name="Wilson F."/>
            <person name="Jackson A.C."/>
            <person name="Ott S."/>
            <person name="Harrison R.J."/>
            <person name="Clarkson J.P."/>
        </authorList>
    </citation>
    <scope>NUCLEOTIDE SEQUENCE [LARGE SCALE GENOMIC DNA]</scope>
    <source>
        <strain evidence="4 5">Fp_A8</strain>
    </source>
</reference>
<dbReference type="PROSITE" id="PS50048">
    <property type="entry name" value="ZN2_CY6_FUNGAL_2"/>
    <property type="match status" value="1"/>
</dbReference>
<feature type="region of interest" description="Disordered" evidence="2">
    <location>
        <begin position="1"/>
        <end position="27"/>
    </location>
</feature>
<dbReference type="SMART" id="SM00066">
    <property type="entry name" value="GAL4"/>
    <property type="match status" value="1"/>
</dbReference>
<dbReference type="SUPFAM" id="SSF57701">
    <property type="entry name" value="Zn2/Cys6 DNA-binding domain"/>
    <property type="match status" value="1"/>
</dbReference>
<accession>A0A420U1C3</accession>
<keyword evidence="1" id="KW-0539">Nucleus</keyword>
<evidence type="ECO:0000259" key="3">
    <source>
        <dbReference type="PROSITE" id="PS50048"/>
    </source>
</evidence>
<evidence type="ECO:0000313" key="4">
    <source>
        <dbReference type="EMBL" id="RKL47557.1"/>
    </source>
</evidence>
<evidence type="ECO:0000256" key="1">
    <source>
        <dbReference type="ARBA" id="ARBA00023242"/>
    </source>
</evidence>
<dbReference type="GO" id="GO:0000981">
    <property type="term" value="F:DNA-binding transcription factor activity, RNA polymerase II-specific"/>
    <property type="evidence" value="ECO:0007669"/>
    <property type="project" value="InterPro"/>
</dbReference>
<gene>
    <name evidence="4" type="ORF">BFJ72_g1789</name>
</gene>
<feature type="domain" description="Zn(2)-C6 fungal-type" evidence="3">
    <location>
        <begin position="32"/>
        <end position="61"/>
    </location>
</feature>
<dbReference type="Gene3D" id="4.10.240.10">
    <property type="entry name" value="Zn(2)-C6 fungal-type DNA-binding domain"/>
    <property type="match status" value="1"/>
</dbReference>
<proteinExistence type="predicted"/>
<dbReference type="AlphaFoldDB" id="A0A420U1C3"/>
<dbReference type="PROSITE" id="PS00463">
    <property type="entry name" value="ZN2_CY6_FUNGAL_1"/>
    <property type="match status" value="1"/>
</dbReference>
<dbReference type="CDD" id="cd00067">
    <property type="entry name" value="GAL4"/>
    <property type="match status" value="1"/>
</dbReference>
<dbReference type="EMBL" id="MRDB01000004">
    <property type="protein sequence ID" value="RKL47557.1"/>
    <property type="molecule type" value="Genomic_DNA"/>
</dbReference>
<organism evidence="4 5">
    <name type="scientific">Gibberella intermedia</name>
    <name type="common">Bulb rot disease fungus</name>
    <name type="synonym">Fusarium proliferatum</name>
    <dbReference type="NCBI Taxonomy" id="948311"/>
    <lineage>
        <taxon>Eukaryota</taxon>
        <taxon>Fungi</taxon>
        <taxon>Dikarya</taxon>
        <taxon>Ascomycota</taxon>
        <taxon>Pezizomycotina</taxon>
        <taxon>Sordariomycetes</taxon>
        <taxon>Hypocreomycetidae</taxon>
        <taxon>Hypocreales</taxon>
        <taxon>Nectriaceae</taxon>
        <taxon>Fusarium</taxon>
        <taxon>Fusarium fujikuroi species complex</taxon>
    </lineage>
</organism>
<dbReference type="InterPro" id="IPR001138">
    <property type="entry name" value="Zn2Cys6_DnaBD"/>
</dbReference>
<dbReference type="GO" id="GO:0008270">
    <property type="term" value="F:zinc ion binding"/>
    <property type="evidence" value="ECO:0007669"/>
    <property type="project" value="InterPro"/>
</dbReference>
<dbReference type="Pfam" id="PF00172">
    <property type="entry name" value="Zn_clus"/>
    <property type="match status" value="1"/>
</dbReference>
<sequence length="73" mass="8026">MTPVADDSTAPMARKRPAPSDGGKDARKASLACLTCRKKKVRCSGTTPCQYCTKRGLDCRVPEHGHKRMYMAK</sequence>
<evidence type="ECO:0000256" key="2">
    <source>
        <dbReference type="SAM" id="MobiDB-lite"/>
    </source>
</evidence>
<evidence type="ECO:0000313" key="5">
    <source>
        <dbReference type="Proteomes" id="UP000283569"/>
    </source>
</evidence>
<name>A0A420U1C3_GIBIN</name>
<dbReference type="InterPro" id="IPR036864">
    <property type="entry name" value="Zn2-C6_fun-type_DNA-bd_sf"/>
</dbReference>
<protein>
    <recommendedName>
        <fullName evidence="3">Zn(2)-C6 fungal-type domain-containing protein</fullName>
    </recommendedName>
</protein>